<name>A0A9X2Q5Q2_9BACT</name>
<evidence type="ECO:0000313" key="3">
    <source>
        <dbReference type="Proteomes" id="UP001155057"/>
    </source>
</evidence>
<evidence type="ECO:0000313" key="2">
    <source>
        <dbReference type="EMBL" id="MCS3709911.1"/>
    </source>
</evidence>
<sequence>MNKSPPVATDSPTRKENLPRPKVHYPPHYGAFFAFSTDGSSLELCSCSRSAVKNYVRLRERKDQPRYSDPLVTAPLSSKVFPREIAEKSVESDRPAYEVPTYKEGICHRCNLATPSLRYCHEMYGSKFKQRYGWYVRQARYRLGFDPPHYLESVCPTDLQDLLDKQSALSKERREIVDRGDLSDPRKREIEKEVRSVAREISNYAENVVRTEFGHHEIGEKWTSETVLAQIVERILPNYEIVRHHRPDWLDGLELDIWVPEVGLAIEYQGQQHFHPIEAWGGEKALQEQKKRDERTRFLCREEGVKLLEIDFRDPLTEEFVRRKIADVSASIPDS</sequence>
<dbReference type="AlphaFoldDB" id="A0A9X2Q5Q2"/>
<proteinExistence type="predicted"/>
<comment type="caution">
    <text evidence="2">The sequence shown here is derived from an EMBL/GenBank/DDBJ whole genome shotgun (WGS) entry which is preliminary data.</text>
</comment>
<gene>
    <name evidence="2" type="ORF">GGP61_001515</name>
</gene>
<reference evidence="2" key="1">
    <citation type="submission" date="2022-08" db="EMBL/GenBank/DDBJ databases">
        <title>Genomic Encyclopedia of Type Strains, Phase V (KMG-V): Genome sequencing to study the core and pangenomes of soil and plant-associated prokaryotes.</title>
        <authorList>
            <person name="Whitman W."/>
        </authorList>
    </citation>
    <scope>NUCLEOTIDE SEQUENCE</scope>
    <source>
        <strain evidence="2">SP3049</strain>
    </source>
</reference>
<dbReference type="RefSeq" id="WP_259123874.1">
    <property type="nucleotide sequence ID" value="NZ_JANTZO010000005.1"/>
</dbReference>
<dbReference type="Gene3D" id="3.40.960.10">
    <property type="entry name" value="VSR Endonuclease"/>
    <property type="match status" value="1"/>
</dbReference>
<evidence type="ECO:0000256" key="1">
    <source>
        <dbReference type="SAM" id="MobiDB-lite"/>
    </source>
</evidence>
<accession>A0A9X2Q5Q2</accession>
<dbReference type="Proteomes" id="UP001155057">
    <property type="component" value="Unassembled WGS sequence"/>
</dbReference>
<feature type="region of interest" description="Disordered" evidence="1">
    <location>
        <begin position="1"/>
        <end position="22"/>
    </location>
</feature>
<organism evidence="2 3">
    <name type="scientific">Salinibacter ruber</name>
    <dbReference type="NCBI Taxonomy" id="146919"/>
    <lineage>
        <taxon>Bacteria</taxon>
        <taxon>Pseudomonadati</taxon>
        <taxon>Rhodothermota</taxon>
        <taxon>Rhodothermia</taxon>
        <taxon>Rhodothermales</taxon>
        <taxon>Salinibacteraceae</taxon>
        <taxon>Salinibacter</taxon>
    </lineage>
</organism>
<dbReference type="EMBL" id="JANUAE010000004">
    <property type="protein sequence ID" value="MCS3709911.1"/>
    <property type="molecule type" value="Genomic_DNA"/>
</dbReference>
<protein>
    <submittedName>
        <fullName evidence="2">Uncharacterized protein</fullName>
    </submittedName>
</protein>